<dbReference type="EMBL" id="DS995748">
    <property type="protein sequence ID" value="EGE06538.1"/>
    <property type="molecule type" value="Genomic_DNA"/>
</dbReference>
<reference evidence="2" key="1">
    <citation type="journal article" date="2012" name="MBio">
        <title>Comparative genome analysis of Trichophyton rubrum and related dermatophytes reveals candidate genes involved in infection.</title>
        <authorList>
            <person name="Martinez D.A."/>
            <person name="Oliver B.G."/>
            <person name="Graeser Y."/>
            <person name="Goldberg J.M."/>
            <person name="Li W."/>
            <person name="Martinez-Rossi N.M."/>
            <person name="Monod M."/>
            <person name="Shelest E."/>
            <person name="Barton R.C."/>
            <person name="Birch E."/>
            <person name="Brakhage A.A."/>
            <person name="Chen Z."/>
            <person name="Gurr S.J."/>
            <person name="Heiman D."/>
            <person name="Heitman J."/>
            <person name="Kosti I."/>
            <person name="Rossi A."/>
            <person name="Saif S."/>
            <person name="Samalova M."/>
            <person name="Saunders C.W."/>
            <person name="Shea T."/>
            <person name="Summerbell R.C."/>
            <person name="Xu J."/>
            <person name="Young S."/>
            <person name="Zeng Q."/>
            <person name="Birren B.W."/>
            <person name="Cuomo C.A."/>
            <person name="White T.C."/>
        </authorList>
    </citation>
    <scope>NUCLEOTIDE SEQUENCE [LARGE SCALE GENOMIC DNA]</scope>
    <source>
        <strain evidence="2">ATCC MYA-4606 / CBS 127.97</strain>
    </source>
</reference>
<protein>
    <submittedName>
        <fullName evidence="1">Uncharacterized protein</fullName>
    </submittedName>
</protein>
<organism evidence="1 2">
    <name type="scientific">Trichophyton equinum (strain ATCC MYA-4606 / CBS 127.97)</name>
    <name type="common">Horse ringworm fungus</name>
    <dbReference type="NCBI Taxonomy" id="559882"/>
    <lineage>
        <taxon>Eukaryota</taxon>
        <taxon>Fungi</taxon>
        <taxon>Dikarya</taxon>
        <taxon>Ascomycota</taxon>
        <taxon>Pezizomycotina</taxon>
        <taxon>Eurotiomycetes</taxon>
        <taxon>Eurotiomycetidae</taxon>
        <taxon>Onygenales</taxon>
        <taxon>Arthrodermataceae</taxon>
        <taxon>Trichophyton</taxon>
    </lineage>
</organism>
<proteinExistence type="predicted"/>
<dbReference type="HOGENOM" id="CLU_2185789_0_0_1"/>
<evidence type="ECO:0000313" key="1">
    <source>
        <dbReference type="EMBL" id="EGE06538.1"/>
    </source>
</evidence>
<sequence>MPTNSMVMRLSCTQEGKESCFSGGGENVVQAEAESSAAALTRSEPPFRPQAAKTGGGGWWLSRALWYFVNRSRECRLTSDVCALSSSSALSLYAIPGRTQLVTLFLHTL</sequence>
<dbReference type="AlphaFoldDB" id="F2PXC0"/>
<gene>
    <name evidence="1" type="ORF">TEQG_05538</name>
</gene>
<keyword evidence="2" id="KW-1185">Reference proteome</keyword>
<accession>F2PXC0</accession>
<evidence type="ECO:0000313" key="2">
    <source>
        <dbReference type="Proteomes" id="UP000009169"/>
    </source>
</evidence>
<dbReference type="Proteomes" id="UP000009169">
    <property type="component" value="Unassembled WGS sequence"/>
</dbReference>
<name>F2PXC0_TRIEC</name>
<dbReference type="VEuPathDB" id="FungiDB:TEQG_05538"/>